<accession>A0A5B7K7Y9</accession>
<keyword evidence="2" id="KW-1185">Reference proteome</keyword>
<dbReference type="AlphaFoldDB" id="A0A5B7K7Y9"/>
<sequence>MALQPRQEASVGQAAVATRESSGGSFLSLQSNPGSFPHCPEPEMGIAPLLMAEKPHMVVEVSAVKGAFVREARWCCSGYLHAPSLLLTATCASI</sequence>
<evidence type="ECO:0000313" key="1">
    <source>
        <dbReference type="EMBL" id="MPD02724.1"/>
    </source>
</evidence>
<dbReference type="Proteomes" id="UP000324222">
    <property type="component" value="Unassembled WGS sequence"/>
</dbReference>
<dbReference type="EMBL" id="VSRR010132820">
    <property type="protein sequence ID" value="MPD02724.1"/>
    <property type="molecule type" value="Genomic_DNA"/>
</dbReference>
<comment type="caution">
    <text evidence="1">The sequence shown here is derived from an EMBL/GenBank/DDBJ whole genome shotgun (WGS) entry which is preliminary data.</text>
</comment>
<organism evidence="1 2">
    <name type="scientific">Portunus trituberculatus</name>
    <name type="common">Swimming crab</name>
    <name type="synonym">Neptunus trituberculatus</name>
    <dbReference type="NCBI Taxonomy" id="210409"/>
    <lineage>
        <taxon>Eukaryota</taxon>
        <taxon>Metazoa</taxon>
        <taxon>Ecdysozoa</taxon>
        <taxon>Arthropoda</taxon>
        <taxon>Crustacea</taxon>
        <taxon>Multicrustacea</taxon>
        <taxon>Malacostraca</taxon>
        <taxon>Eumalacostraca</taxon>
        <taxon>Eucarida</taxon>
        <taxon>Decapoda</taxon>
        <taxon>Pleocyemata</taxon>
        <taxon>Brachyura</taxon>
        <taxon>Eubrachyura</taxon>
        <taxon>Portunoidea</taxon>
        <taxon>Portunidae</taxon>
        <taxon>Portuninae</taxon>
        <taxon>Portunus</taxon>
    </lineage>
</organism>
<proteinExistence type="predicted"/>
<protein>
    <submittedName>
        <fullName evidence="1">Uncharacterized protein</fullName>
    </submittedName>
</protein>
<evidence type="ECO:0000313" key="2">
    <source>
        <dbReference type="Proteomes" id="UP000324222"/>
    </source>
</evidence>
<gene>
    <name evidence="1" type="ORF">E2C01_098322</name>
</gene>
<name>A0A5B7K7Y9_PORTR</name>
<reference evidence="1 2" key="1">
    <citation type="submission" date="2019-05" db="EMBL/GenBank/DDBJ databases">
        <title>Another draft genome of Portunus trituberculatus and its Hox gene families provides insights of decapod evolution.</title>
        <authorList>
            <person name="Jeong J.-H."/>
            <person name="Song I."/>
            <person name="Kim S."/>
            <person name="Choi T."/>
            <person name="Kim D."/>
            <person name="Ryu S."/>
            <person name="Kim W."/>
        </authorList>
    </citation>
    <scope>NUCLEOTIDE SEQUENCE [LARGE SCALE GENOMIC DNA]</scope>
    <source>
        <tissue evidence="1">Muscle</tissue>
    </source>
</reference>